<sequence length="561" mass="61233">MGVDFGAIFAAVDLANATRVERLDEFELFVEDELTQAQAHVVALALLGIGPSLPNRDRFEITITVDGEAASACDDEEDSRVRIGGLFDLGSNTRAEVGFRVIIGKQVQHNAISVYDMEAFGRYLAQEPLTQVLEALAARLDGHLRLICIGLRKQGGSATLQFVPEDHEEPATATLPSAARERIIALFKENSFSASLPGKLIPQDFQLDTPLGQPAVDGFFARASAVLSAVYLCNNAELESDNTLTYRMAGYKVLEEKRISVAELSGAHEVLNKIASWAYDAGGSTDKVGLARNVLSLHVASLCDLAHQPHVLNAILSNYQIYLKDNVSAYLEVRNRMAELLLESTAKTHALVESLLDSVRNGMLVVFTFVLTVVVVNGLKDTNARVVFSGEYVWIVIIIAVLCSIWIHSACKDVVTRFDSATRSTTQLLRDSYRNVLIEDEVDQHTAKTFANNRGHLIEQVRRYRRLWYLVSVTLVATFAIGYVVSYQLPRFSSPKADSGAASTIQAPASSREEPGRVRSKGIGNVSGSVKPTARASQMAPADSQAPPVSKETAVHRETSQ</sequence>
<keyword evidence="2" id="KW-1133">Transmembrane helix</keyword>
<protein>
    <recommendedName>
        <fullName evidence="5">Transmembrane protein</fullName>
    </recommendedName>
</protein>
<reference evidence="3 4" key="1">
    <citation type="submission" date="2015-05" db="EMBL/GenBank/DDBJ databases">
        <title>Genome sequencing and analysis of members of genus Stenotrophomonas.</title>
        <authorList>
            <person name="Patil P.P."/>
            <person name="Midha S."/>
            <person name="Patil P.B."/>
        </authorList>
    </citation>
    <scope>NUCLEOTIDE SEQUENCE [LARGE SCALE GENOMIC DNA]</scope>
    <source>
        <strain evidence="3 4">DSM 18941</strain>
    </source>
</reference>
<dbReference type="AlphaFoldDB" id="A0A0R0CMX7"/>
<feature type="transmembrane region" description="Helical" evidence="2">
    <location>
        <begin position="467"/>
        <end position="486"/>
    </location>
</feature>
<evidence type="ECO:0000313" key="3">
    <source>
        <dbReference type="EMBL" id="KRG71388.1"/>
    </source>
</evidence>
<comment type="caution">
    <text evidence="3">The sequence shown here is derived from an EMBL/GenBank/DDBJ whole genome shotgun (WGS) entry which is preliminary data.</text>
</comment>
<feature type="transmembrane region" description="Helical" evidence="2">
    <location>
        <begin position="391"/>
        <end position="409"/>
    </location>
</feature>
<evidence type="ECO:0000256" key="1">
    <source>
        <dbReference type="SAM" id="MobiDB-lite"/>
    </source>
</evidence>
<keyword evidence="4" id="KW-1185">Reference proteome</keyword>
<keyword evidence="2" id="KW-0812">Transmembrane</keyword>
<evidence type="ECO:0008006" key="5">
    <source>
        <dbReference type="Google" id="ProtNLM"/>
    </source>
</evidence>
<feature type="transmembrane region" description="Helical" evidence="2">
    <location>
        <begin position="362"/>
        <end position="379"/>
    </location>
</feature>
<proteinExistence type="predicted"/>
<name>A0A0R0CMX7_9GAMM</name>
<evidence type="ECO:0000313" key="4">
    <source>
        <dbReference type="Proteomes" id="UP000051863"/>
    </source>
</evidence>
<organism evidence="3 4">
    <name type="scientific">Stenotrophomonas terrae</name>
    <dbReference type="NCBI Taxonomy" id="405446"/>
    <lineage>
        <taxon>Bacteria</taxon>
        <taxon>Pseudomonadati</taxon>
        <taxon>Pseudomonadota</taxon>
        <taxon>Gammaproteobacteria</taxon>
        <taxon>Lysobacterales</taxon>
        <taxon>Lysobacteraceae</taxon>
        <taxon>Stenotrophomonas</taxon>
    </lineage>
</organism>
<dbReference type="PATRIC" id="fig|405446.3.peg.3919"/>
<accession>A0A0R0CMX7</accession>
<feature type="region of interest" description="Disordered" evidence="1">
    <location>
        <begin position="494"/>
        <end position="561"/>
    </location>
</feature>
<evidence type="ECO:0000256" key="2">
    <source>
        <dbReference type="SAM" id="Phobius"/>
    </source>
</evidence>
<dbReference type="Proteomes" id="UP000051863">
    <property type="component" value="Unassembled WGS sequence"/>
</dbReference>
<dbReference type="EMBL" id="LDJJ01000009">
    <property type="protein sequence ID" value="KRG71388.1"/>
    <property type="molecule type" value="Genomic_DNA"/>
</dbReference>
<gene>
    <name evidence="3" type="ORF">ABB27_03865</name>
</gene>
<keyword evidence="2" id="KW-0472">Membrane</keyword>